<dbReference type="Proteomes" id="UP000216758">
    <property type="component" value="Unassembled WGS sequence"/>
</dbReference>
<dbReference type="Gene3D" id="1.10.1020.10">
    <property type="entry name" value="Adenine-specific Methyltransferase, Domain 2"/>
    <property type="match status" value="1"/>
</dbReference>
<keyword evidence="3" id="KW-0489">Methyltransferase</keyword>
<evidence type="ECO:0000256" key="6">
    <source>
        <dbReference type="ARBA" id="ARBA00047942"/>
    </source>
</evidence>
<evidence type="ECO:0000256" key="3">
    <source>
        <dbReference type="ARBA" id="ARBA00022603"/>
    </source>
</evidence>
<dbReference type="GO" id="GO:0009007">
    <property type="term" value="F:site-specific DNA-methyltransferase (adenine-specific) activity"/>
    <property type="evidence" value="ECO:0007669"/>
    <property type="project" value="UniProtKB-EC"/>
</dbReference>
<protein>
    <recommendedName>
        <fullName evidence="2">site-specific DNA-methyltransferase (adenine-specific)</fullName>
        <ecNumber evidence="2">2.1.1.72</ecNumber>
    </recommendedName>
</protein>
<dbReference type="GO" id="GO:0043565">
    <property type="term" value="F:sequence-specific DNA binding"/>
    <property type="evidence" value="ECO:0007669"/>
    <property type="project" value="TreeGrafter"/>
</dbReference>
<evidence type="ECO:0000313" key="8">
    <source>
        <dbReference type="Proteomes" id="UP000216758"/>
    </source>
</evidence>
<dbReference type="InterPro" id="IPR023095">
    <property type="entry name" value="Ade_MeTrfase_dom_2"/>
</dbReference>
<keyword evidence="5" id="KW-0949">S-adenosyl-L-methionine</keyword>
<organism evidence="7 8">
    <name type="scientific">Halorubrum ezzemoulense</name>
    <name type="common">Halorubrum chaoviator</name>
    <dbReference type="NCBI Taxonomy" id="337243"/>
    <lineage>
        <taxon>Archaea</taxon>
        <taxon>Methanobacteriati</taxon>
        <taxon>Methanobacteriota</taxon>
        <taxon>Stenosarchaea group</taxon>
        <taxon>Halobacteria</taxon>
        <taxon>Halobacteriales</taxon>
        <taxon>Haloferacaceae</taxon>
        <taxon>Halorubrum</taxon>
    </lineage>
</organism>
<dbReference type="GO" id="GO:0009307">
    <property type="term" value="P:DNA restriction-modification system"/>
    <property type="evidence" value="ECO:0007669"/>
    <property type="project" value="InterPro"/>
</dbReference>
<evidence type="ECO:0000256" key="1">
    <source>
        <dbReference type="ARBA" id="ARBA00006594"/>
    </source>
</evidence>
<dbReference type="Gene3D" id="3.40.50.150">
    <property type="entry name" value="Vaccinia Virus protein VP39"/>
    <property type="match status" value="1"/>
</dbReference>
<dbReference type="GO" id="GO:0006298">
    <property type="term" value="P:mismatch repair"/>
    <property type="evidence" value="ECO:0007669"/>
    <property type="project" value="TreeGrafter"/>
</dbReference>
<dbReference type="OrthoDB" id="372040at2157"/>
<evidence type="ECO:0000256" key="5">
    <source>
        <dbReference type="ARBA" id="ARBA00022691"/>
    </source>
</evidence>
<comment type="similarity">
    <text evidence="1">Belongs to the N(4)/N(6)-methyltransferase family.</text>
</comment>
<sequence length="423" mass="49730">MGGTREQIEERILSLDGTDDHATDSELAERFGVTGRWIGQIRHQLFEAGEIEATSDFAPQSAKWQAGRDFLKENPKASTSQVASAVGVSHPTARKIRRDWEQRKEVDWEPWMEGESLFPYIGSKEKIAGWILWDVPAFNHLENPKRYTRLPDHDTFVEVFGGSATLLYNKPPSGTEVYNDLDDDFAHFFRTLRDHGEEIRYWLEGKPYERELYDEWEDKWYDDTGWYNSEDRPEDDVKRAAIFFYLRFPEFIPKNEGAGFRKPRGNRPNPGEYYEKRDRLEMFQRRFRRDPEYFESRFDYPFSPNTDGEIKIENSDYRDVLDEYDSEKTLFYLDPPYVDKEGYYDEGKGFDHDELIKRVTALDGEFILSYGEVLPDGLGNYRQEILEHPTSNKGRTERLFFSFPEEQEGGFEIPTTAGPADEW</sequence>
<dbReference type="GO" id="GO:0032259">
    <property type="term" value="P:methylation"/>
    <property type="evidence" value="ECO:0007669"/>
    <property type="project" value="UniProtKB-KW"/>
</dbReference>
<evidence type="ECO:0000256" key="4">
    <source>
        <dbReference type="ARBA" id="ARBA00022679"/>
    </source>
</evidence>
<reference evidence="7 8" key="1">
    <citation type="journal article" date="2014" name="Front. Microbiol.">
        <title>Population and genomic analysis of the genus Halorubrum.</title>
        <authorList>
            <person name="Fullmer M.S."/>
            <person name="Soucy S.M."/>
            <person name="Swithers K.S."/>
            <person name="Makkay A.M."/>
            <person name="Wheeler R."/>
            <person name="Ventosa A."/>
            <person name="Gogarten J.P."/>
            <person name="Papke R.T."/>
        </authorList>
    </citation>
    <scope>NUCLEOTIDE SEQUENCE [LARGE SCALE GENOMIC DNA]</scope>
    <source>
        <strain evidence="7 8">G37</strain>
    </source>
</reference>
<evidence type="ECO:0000256" key="2">
    <source>
        <dbReference type="ARBA" id="ARBA00011900"/>
    </source>
</evidence>
<dbReference type="SUPFAM" id="SSF53335">
    <property type="entry name" value="S-adenosyl-L-methionine-dependent methyltransferases"/>
    <property type="match status" value="1"/>
</dbReference>
<dbReference type="GO" id="GO:1904047">
    <property type="term" value="F:S-adenosyl-L-methionine binding"/>
    <property type="evidence" value="ECO:0007669"/>
    <property type="project" value="TreeGrafter"/>
</dbReference>
<comment type="caution">
    <text evidence="7">The sequence shown here is derived from an EMBL/GenBank/DDBJ whole genome shotgun (WGS) entry which is preliminary data.</text>
</comment>
<proteinExistence type="inferred from homology"/>
<dbReference type="InterPro" id="IPR012327">
    <property type="entry name" value="MeTrfase_D12"/>
</dbReference>
<dbReference type="AlphaFoldDB" id="A0A256JEJ1"/>
<accession>A0A256JEJ1</accession>
<dbReference type="InterPro" id="IPR029063">
    <property type="entry name" value="SAM-dependent_MTases_sf"/>
</dbReference>
<dbReference type="EC" id="2.1.1.72" evidence="2"/>
<comment type="catalytic activity">
    <reaction evidence="6">
        <text>a 2'-deoxyadenosine in DNA + S-adenosyl-L-methionine = an N(6)-methyl-2'-deoxyadenosine in DNA + S-adenosyl-L-homocysteine + H(+)</text>
        <dbReference type="Rhea" id="RHEA:15197"/>
        <dbReference type="Rhea" id="RHEA-COMP:12418"/>
        <dbReference type="Rhea" id="RHEA-COMP:12419"/>
        <dbReference type="ChEBI" id="CHEBI:15378"/>
        <dbReference type="ChEBI" id="CHEBI:57856"/>
        <dbReference type="ChEBI" id="CHEBI:59789"/>
        <dbReference type="ChEBI" id="CHEBI:90615"/>
        <dbReference type="ChEBI" id="CHEBI:90616"/>
        <dbReference type="EC" id="2.1.1.72"/>
    </reaction>
</comment>
<gene>
    <name evidence="7" type="ORF">DJ78_16750</name>
</gene>
<dbReference type="Pfam" id="PF02086">
    <property type="entry name" value="MethyltransfD12"/>
    <property type="match status" value="1"/>
</dbReference>
<keyword evidence="4" id="KW-0808">Transferase</keyword>
<dbReference type="RefSeq" id="WP_094583658.1">
    <property type="nucleotide sequence ID" value="NZ_NHPB01000115.1"/>
</dbReference>
<name>A0A256JEJ1_HALEZ</name>
<dbReference type="EMBL" id="NHPB01000115">
    <property type="protein sequence ID" value="OYR66956.1"/>
    <property type="molecule type" value="Genomic_DNA"/>
</dbReference>
<evidence type="ECO:0000313" key="7">
    <source>
        <dbReference type="EMBL" id="OYR66956.1"/>
    </source>
</evidence>
<dbReference type="PANTHER" id="PTHR30481">
    <property type="entry name" value="DNA ADENINE METHYLASE"/>
    <property type="match status" value="1"/>
</dbReference>